<organism evidence="2">
    <name type="scientific">marine sediment metagenome</name>
    <dbReference type="NCBI Taxonomy" id="412755"/>
    <lineage>
        <taxon>unclassified sequences</taxon>
        <taxon>metagenomes</taxon>
        <taxon>ecological metagenomes</taxon>
    </lineage>
</organism>
<dbReference type="InterPro" id="IPR002559">
    <property type="entry name" value="Transposase_11"/>
</dbReference>
<protein>
    <recommendedName>
        <fullName evidence="1">Transposase IS4-like domain-containing protein</fullName>
    </recommendedName>
</protein>
<accession>X1FP23</accession>
<comment type="caution">
    <text evidence="2">The sequence shown here is derived from an EMBL/GenBank/DDBJ whole genome shotgun (WGS) entry which is preliminary data.</text>
</comment>
<proteinExistence type="predicted"/>
<gene>
    <name evidence="2" type="ORF">S03H2_03802</name>
</gene>
<evidence type="ECO:0000259" key="1">
    <source>
        <dbReference type="Pfam" id="PF01609"/>
    </source>
</evidence>
<name>X1FP23_9ZZZZ</name>
<dbReference type="AlphaFoldDB" id="X1FP23"/>
<feature type="domain" description="Transposase IS4-like" evidence="1">
    <location>
        <begin position="61"/>
        <end position="285"/>
    </location>
</feature>
<dbReference type="EMBL" id="BARU01001447">
    <property type="protein sequence ID" value="GAH31114.1"/>
    <property type="molecule type" value="Genomic_DNA"/>
</dbReference>
<reference evidence="2" key="1">
    <citation type="journal article" date="2014" name="Front. Microbiol.">
        <title>High frequency of phylogenetically diverse reductive dehalogenase-homologous genes in deep subseafloor sedimentary metagenomes.</title>
        <authorList>
            <person name="Kawai M."/>
            <person name="Futagami T."/>
            <person name="Toyoda A."/>
            <person name="Takaki Y."/>
            <person name="Nishi S."/>
            <person name="Hori S."/>
            <person name="Arai W."/>
            <person name="Tsubouchi T."/>
            <person name="Morono Y."/>
            <person name="Uchiyama I."/>
            <person name="Ito T."/>
            <person name="Fujiyama A."/>
            <person name="Inagaki F."/>
            <person name="Takami H."/>
        </authorList>
    </citation>
    <scope>NUCLEOTIDE SEQUENCE</scope>
    <source>
        <strain evidence="2">Expedition CK06-06</strain>
    </source>
</reference>
<dbReference type="GO" id="GO:0004803">
    <property type="term" value="F:transposase activity"/>
    <property type="evidence" value="ECO:0007669"/>
    <property type="project" value="InterPro"/>
</dbReference>
<sequence length="373" mass="43561">MRGIRQKRTLSQKGFELANGLPFIATDLAIHNLLETHSVADAQRFQVALGKIRQTFGHFRGRILAIDPHRIQSYTKRQMVQRQKDRYSKASKTAQTFFCLDAETEQPICFIGSPSRKLRQAIPELLTLTAEILKPRGKKPLVMADTEHYTVELFDWIYSESPFDMLVPMPYSKSVQRTIREVQDKAFKRHWAGYATTKCLYQMTRSAYGPYHQFIQRKGELKDDYDFKAFLCTSERDEVQDLSLNYPERWHIEEFFKNKQALGWNRAGTMNLNIQYGKMTMALLAQAAISMMRQRIGPPVAQWDAEHMARDLFLGLEGDIRVKHDTVIVTYYNAPNPELMKNHYENLSDKLISEGIRPTIPWLYDFKLDFRFK</sequence>
<dbReference type="GO" id="GO:0006313">
    <property type="term" value="P:DNA transposition"/>
    <property type="evidence" value="ECO:0007669"/>
    <property type="project" value="InterPro"/>
</dbReference>
<evidence type="ECO:0000313" key="2">
    <source>
        <dbReference type="EMBL" id="GAH31114.1"/>
    </source>
</evidence>
<dbReference type="GO" id="GO:0003677">
    <property type="term" value="F:DNA binding"/>
    <property type="evidence" value="ECO:0007669"/>
    <property type="project" value="InterPro"/>
</dbReference>
<dbReference type="Pfam" id="PF01609">
    <property type="entry name" value="DDE_Tnp_1"/>
    <property type="match status" value="1"/>
</dbReference>